<gene>
    <name evidence="12" type="ORF">SAMN05878282_11413</name>
</gene>
<dbReference type="GO" id="GO:0046872">
    <property type="term" value="F:metal ion binding"/>
    <property type="evidence" value="ECO:0007669"/>
    <property type="project" value="UniProtKB-KW"/>
</dbReference>
<dbReference type="Pfam" id="PF00078">
    <property type="entry name" value="RVT_1"/>
    <property type="match status" value="1"/>
</dbReference>
<dbReference type="RefSeq" id="WP_083691117.1">
    <property type="nucleotide sequence ID" value="NZ_FTMP01000014.1"/>
</dbReference>
<dbReference type="AlphaFoldDB" id="A0A1N6XQ34"/>
<keyword evidence="10" id="KW-0472">Membrane</keyword>
<dbReference type="PANTHER" id="PTHR34047">
    <property type="entry name" value="NUCLEAR INTRON MATURASE 1, MITOCHONDRIAL-RELATED"/>
    <property type="match status" value="1"/>
</dbReference>
<keyword evidence="5" id="KW-0460">Magnesium</keyword>
<feature type="transmembrane region" description="Helical" evidence="10">
    <location>
        <begin position="77"/>
        <end position="98"/>
    </location>
</feature>
<dbReference type="InterPro" id="IPR000477">
    <property type="entry name" value="RT_dom"/>
</dbReference>
<reference evidence="12 13" key="1">
    <citation type="submission" date="2017-01" db="EMBL/GenBank/DDBJ databases">
        <authorList>
            <person name="Mah S.A."/>
            <person name="Swanson W.J."/>
            <person name="Moy G.W."/>
            <person name="Vacquier V.D."/>
        </authorList>
    </citation>
    <scope>NUCLEOTIDE SEQUENCE [LARGE SCALE GENOMIC DNA]</scope>
    <source>
        <strain evidence="12 13">RU36E</strain>
    </source>
</reference>
<dbReference type="CDD" id="cd03487">
    <property type="entry name" value="RT_Bac_retron_II"/>
    <property type="match status" value="1"/>
</dbReference>
<accession>A0A1N6XQ34</accession>
<dbReference type="InterPro" id="IPR051083">
    <property type="entry name" value="GrpII_Intron_Splice-Mob/Def"/>
</dbReference>
<keyword evidence="2" id="KW-0808">Transferase</keyword>
<proteinExistence type="inferred from homology"/>
<organism evidence="12 13">
    <name type="scientific">Aquipseudomonas alcaligenes</name>
    <name type="common">Pseudomonas alcaligenes</name>
    <dbReference type="NCBI Taxonomy" id="43263"/>
    <lineage>
        <taxon>Bacteria</taxon>
        <taxon>Pseudomonadati</taxon>
        <taxon>Pseudomonadota</taxon>
        <taxon>Gammaproteobacteria</taxon>
        <taxon>Pseudomonadales</taxon>
        <taxon>Pseudomonadaceae</taxon>
        <taxon>Aquipseudomonas</taxon>
    </lineage>
</organism>
<keyword evidence="4" id="KW-0479">Metal-binding</keyword>
<protein>
    <recommendedName>
        <fullName evidence="1">RNA-directed DNA polymerase</fullName>
        <ecNumber evidence="1">2.7.7.49</ecNumber>
    </recommendedName>
</protein>
<evidence type="ECO:0000256" key="5">
    <source>
        <dbReference type="ARBA" id="ARBA00022842"/>
    </source>
</evidence>
<dbReference type="GO" id="GO:0003964">
    <property type="term" value="F:RNA-directed DNA polymerase activity"/>
    <property type="evidence" value="ECO:0007669"/>
    <property type="project" value="UniProtKB-KW"/>
</dbReference>
<evidence type="ECO:0000256" key="4">
    <source>
        <dbReference type="ARBA" id="ARBA00022723"/>
    </source>
</evidence>
<keyword evidence="3" id="KW-0548">Nucleotidyltransferase</keyword>
<dbReference type="Proteomes" id="UP000185841">
    <property type="component" value="Unassembled WGS sequence"/>
</dbReference>
<evidence type="ECO:0000256" key="6">
    <source>
        <dbReference type="ARBA" id="ARBA00022918"/>
    </source>
</evidence>
<keyword evidence="10" id="KW-1133">Transmembrane helix</keyword>
<evidence type="ECO:0000256" key="1">
    <source>
        <dbReference type="ARBA" id="ARBA00012493"/>
    </source>
</evidence>
<evidence type="ECO:0000256" key="10">
    <source>
        <dbReference type="SAM" id="Phobius"/>
    </source>
</evidence>
<dbReference type="GO" id="GO:0051607">
    <property type="term" value="P:defense response to virus"/>
    <property type="evidence" value="ECO:0007669"/>
    <property type="project" value="UniProtKB-KW"/>
</dbReference>
<dbReference type="PANTHER" id="PTHR34047:SF7">
    <property type="entry name" value="RNA-DIRECTED DNA POLYMERASE"/>
    <property type="match status" value="1"/>
</dbReference>
<name>A0A1N6XQ34_AQUAC</name>
<evidence type="ECO:0000256" key="9">
    <source>
        <dbReference type="ARBA" id="ARBA00048173"/>
    </source>
</evidence>
<dbReference type="InterPro" id="IPR043502">
    <property type="entry name" value="DNA/RNA_pol_sf"/>
</dbReference>
<feature type="domain" description="Reverse transcriptase" evidence="11">
    <location>
        <begin position="111"/>
        <end position="289"/>
    </location>
</feature>
<comment type="similarity">
    <text evidence="8">Belongs to the bacterial reverse transcriptase family.</text>
</comment>
<evidence type="ECO:0000256" key="7">
    <source>
        <dbReference type="ARBA" id="ARBA00023118"/>
    </source>
</evidence>
<comment type="catalytic activity">
    <reaction evidence="9">
        <text>DNA(n) + a 2'-deoxyribonucleoside 5'-triphosphate = DNA(n+1) + diphosphate</text>
        <dbReference type="Rhea" id="RHEA:22508"/>
        <dbReference type="Rhea" id="RHEA-COMP:17339"/>
        <dbReference type="Rhea" id="RHEA-COMP:17340"/>
        <dbReference type="ChEBI" id="CHEBI:33019"/>
        <dbReference type="ChEBI" id="CHEBI:61560"/>
        <dbReference type="ChEBI" id="CHEBI:173112"/>
        <dbReference type="EC" id="2.7.7.49"/>
    </reaction>
</comment>
<keyword evidence="10" id="KW-0812">Transmembrane</keyword>
<evidence type="ECO:0000256" key="2">
    <source>
        <dbReference type="ARBA" id="ARBA00022679"/>
    </source>
</evidence>
<dbReference type="EC" id="2.7.7.49" evidence="1"/>
<evidence type="ECO:0000259" key="11">
    <source>
        <dbReference type="Pfam" id="PF00078"/>
    </source>
</evidence>
<dbReference type="EMBL" id="FTMP01000014">
    <property type="protein sequence ID" value="SIR04311.1"/>
    <property type="molecule type" value="Genomic_DNA"/>
</dbReference>
<sequence>MHRRAPAKRQRLLRIRCLSAGGNNESQDSFACMGTPPPPILVSFRSFDDLLEALPVDGREEYRQELQQLYDKVLPPVISISILSVLFGLSASFIASMLRRPHKHYRHFVIKKGRKRREIYAPKVGLKLFQRWIGHHLAEALNYPDCVLGFVPHKSGVFSAANTHCSARWVYSLDLKDFFSQVTGERLSAPLIGLGYSQKSTSIILKICLFNGFLPQGSPASPVLSNLAFEPTDRELSNLAKQHGVRYTRYADDLVFSGEALPPEGFEAQVKEILAVNNWEIAKEKEHFAALPARLKVHGLLVHGARPRLTKGYRNKIRAYRHLLNTGRVKPGDLARVKGHVSYSDCLDHFVENGAFEPK</sequence>
<keyword evidence="6 12" id="KW-0695">RNA-directed DNA polymerase</keyword>
<evidence type="ECO:0000313" key="13">
    <source>
        <dbReference type="Proteomes" id="UP000185841"/>
    </source>
</evidence>
<dbReference type="GO" id="GO:0003723">
    <property type="term" value="F:RNA binding"/>
    <property type="evidence" value="ECO:0007669"/>
    <property type="project" value="InterPro"/>
</dbReference>
<dbReference type="InterPro" id="IPR000123">
    <property type="entry name" value="Reverse_transcriptase_msDNA"/>
</dbReference>
<dbReference type="SUPFAM" id="SSF56672">
    <property type="entry name" value="DNA/RNA polymerases"/>
    <property type="match status" value="1"/>
</dbReference>
<evidence type="ECO:0000313" key="12">
    <source>
        <dbReference type="EMBL" id="SIR04311.1"/>
    </source>
</evidence>
<dbReference type="PRINTS" id="PR00866">
    <property type="entry name" value="RNADNAPOLMS"/>
</dbReference>
<evidence type="ECO:0000256" key="8">
    <source>
        <dbReference type="ARBA" id="ARBA00034120"/>
    </source>
</evidence>
<evidence type="ECO:0000256" key="3">
    <source>
        <dbReference type="ARBA" id="ARBA00022695"/>
    </source>
</evidence>
<keyword evidence="7" id="KW-0051">Antiviral defense</keyword>